<evidence type="ECO:0000256" key="4">
    <source>
        <dbReference type="ARBA" id="ARBA00022728"/>
    </source>
</evidence>
<dbReference type="GO" id="GO:0000398">
    <property type="term" value="P:mRNA splicing, via spliceosome"/>
    <property type="evidence" value="ECO:0007669"/>
    <property type="project" value="UniProtKB-UniRule"/>
</dbReference>
<proteinExistence type="inferred from homology"/>
<feature type="region of interest" description="Disordered" evidence="8">
    <location>
        <begin position="194"/>
        <end position="221"/>
    </location>
</feature>
<evidence type="ECO:0000256" key="8">
    <source>
        <dbReference type="SAM" id="MobiDB-lite"/>
    </source>
</evidence>
<dbReference type="GeneID" id="24917863"/>
<dbReference type="OrthoDB" id="190958at2759"/>
<dbReference type="OMA" id="GEHFKYL"/>
<dbReference type="AlphaFoldDB" id="D8LWJ8"/>
<dbReference type="PANTHER" id="PTHR23142">
    <property type="entry name" value="PRE-MRNA-SPLICING FACTOR 38A-RELATED"/>
    <property type="match status" value="1"/>
</dbReference>
<organism evidence="9">
    <name type="scientific">Blastocystis hominis</name>
    <dbReference type="NCBI Taxonomy" id="12968"/>
    <lineage>
        <taxon>Eukaryota</taxon>
        <taxon>Sar</taxon>
        <taxon>Stramenopiles</taxon>
        <taxon>Bigyra</taxon>
        <taxon>Opalozoa</taxon>
        <taxon>Opalinata</taxon>
        <taxon>Blastocystidae</taxon>
        <taxon>Blastocystis</taxon>
    </lineage>
</organism>
<dbReference type="GO" id="GO:0005681">
    <property type="term" value="C:spliceosomal complex"/>
    <property type="evidence" value="ECO:0007669"/>
    <property type="project" value="UniProtKB-KW"/>
</dbReference>
<dbReference type="EMBL" id="FN668638">
    <property type="protein sequence ID" value="CBK20187.2"/>
    <property type="molecule type" value="Genomic_DNA"/>
</dbReference>
<comment type="subcellular location">
    <subcellularLocation>
        <location evidence="1 7">Nucleus</location>
    </subcellularLocation>
</comment>
<evidence type="ECO:0000256" key="2">
    <source>
        <dbReference type="ARBA" id="ARBA00006164"/>
    </source>
</evidence>
<protein>
    <recommendedName>
        <fullName evidence="7">Pre-mRNA-splicing factor 38</fullName>
    </recommendedName>
</protein>
<dbReference type="RefSeq" id="XP_012894235.1">
    <property type="nucleotide sequence ID" value="XM_013038781.1"/>
</dbReference>
<dbReference type="InParanoid" id="D8LWJ8"/>
<keyword evidence="4 7" id="KW-0747">Spliceosome</keyword>
<reference evidence="9" key="1">
    <citation type="submission" date="2010-02" db="EMBL/GenBank/DDBJ databases">
        <title>Sequencing and annotation of the Blastocystis hominis genome.</title>
        <authorList>
            <person name="Wincker P."/>
        </authorList>
    </citation>
    <scope>NUCLEOTIDE SEQUENCE</scope>
    <source>
        <strain evidence="9">Singapore isolate B</strain>
    </source>
</reference>
<evidence type="ECO:0000256" key="7">
    <source>
        <dbReference type="RuleBase" id="RU367025"/>
    </source>
</evidence>
<comment type="function">
    <text evidence="7">Required for pre-mRNA splicing.</text>
</comment>
<evidence type="ECO:0000313" key="10">
    <source>
        <dbReference type="Proteomes" id="UP000008312"/>
    </source>
</evidence>
<evidence type="ECO:0000256" key="1">
    <source>
        <dbReference type="ARBA" id="ARBA00004123"/>
    </source>
</evidence>
<name>D8LWJ8_BLAHO</name>
<evidence type="ECO:0000256" key="5">
    <source>
        <dbReference type="ARBA" id="ARBA00023187"/>
    </source>
</evidence>
<accession>D8LWJ8</accession>
<dbReference type="Pfam" id="PF03371">
    <property type="entry name" value="PRP38"/>
    <property type="match status" value="1"/>
</dbReference>
<evidence type="ECO:0000313" key="9">
    <source>
        <dbReference type="EMBL" id="CBK20187.2"/>
    </source>
</evidence>
<keyword evidence="6 7" id="KW-0539">Nucleus</keyword>
<keyword evidence="5 7" id="KW-0508">mRNA splicing</keyword>
<dbReference type="Proteomes" id="UP000008312">
    <property type="component" value="Unassembled WGS sequence"/>
</dbReference>
<dbReference type="InterPro" id="IPR005037">
    <property type="entry name" value="PRP38"/>
</dbReference>
<keyword evidence="10" id="KW-1185">Reference proteome</keyword>
<gene>
    <name evidence="9" type="ORF">GSBLH_T00000556001</name>
</gene>
<evidence type="ECO:0000256" key="3">
    <source>
        <dbReference type="ARBA" id="ARBA00022664"/>
    </source>
</evidence>
<sequence>MSNRTASEADKVRGQNPQNVIEKITRMKIYDCDYWKERCFGLSAVTILDRMIELDHIGGAYSGVFRPTPFICLVLKLLQIGPDKEIVYSFIDNDDYKYITAVGLFYLRLVGTSLEIYKHLEPYYNDYRKLRLLTPTGWSIIHMDEFVEMLLEDEIALDISLPHLDKRHVLEARGELSPRVSILEDELNDIIKETENEENALKRSKSEQPKDSEAKKSKVSN</sequence>
<keyword evidence="3 7" id="KW-0507">mRNA processing</keyword>
<evidence type="ECO:0000256" key="6">
    <source>
        <dbReference type="ARBA" id="ARBA00023242"/>
    </source>
</evidence>
<comment type="similarity">
    <text evidence="2 7">Belongs to the PRP38 family.</text>
</comment>